<name>A0A067M9X2_BOTB1</name>
<evidence type="ECO:0000256" key="3">
    <source>
        <dbReference type="ARBA" id="ARBA00022593"/>
    </source>
</evidence>
<dbReference type="OrthoDB" id="5553750at2759"/>
<dbReference type="HOGENOM" id="CLU_000688_0_0_1"/>
<feature type="region of interest" description="Disordered" evidence="11">
    <location>
        <begin position="1205"/>
        <end position="1224"/>
    </location>
</feature>
<evidence type="ECO:0000256" key="6">
    <source>
        <dbReference type="ARBA" id="ARBA00022840"/>
    </source>
</evidence>
<keyword evidence="3" id="KW-0962">Peroxisome biogenesis</keyword>
<feature type="compositionally biased region" description="Basic and acidic residues" evidence="11">
    <location>
        <begin position="1165"/>
        <end position="1178"/>
    </location>
</feature>
<keyword evidence="4" id="KW-0547">Nucleotide-binding</keyword>
<evidence type="ECO:0000256" key="7">
    <source>
        <dbReference type="ARBA" id="ARBA00023136"/>
    </source>
</evidence>
<gene>
    <name evidence="13" type="ORF">BOTBODRAFT_34616</name>
</gene>
<keyword evidence="7" id="KW-0472">Membrane</keyword>
<accession>A0A067M9X2</accession>
<evidence type="ECO:0000256" key="1">
    <source>
        <dbReference type="ARBA" id="ARBA00004370"/>
    </source>
</evidence>
<keyword evidence="5" id="KW-0378">Hydrolase</keyword>
<organism evidence="13 14">
    <name type="scientific">Botryobasidium botryosum (strain FD-172 SS1)</name>
    <dbReference type="NCBI Taxonomy" id="930990"/>
    <lineage>
        <taxon>Eukaryota</taxon>
        <taxon>Fungi</taxon>
        <taxon>Dikarya</taxon>
        <taxon>Basidiomycota</taxon>
        <taxon>Agaricomycotina</taxon>
        <taxon>Agaricomycetes</taxon>
        <taxon>Cantharellales</taxon>
        <taxon>Botryobasidiaceae</taxon>
        <taxon>Botryobasidium</taxon>
    </lineage>
</organism>
<keyword evidence="6" id="KW-0067">ATP-binding</keyword>
<reference evidence="14" key="1">
    <citation type="journal article" date="2014" name="Proc. Natl. Acad. Sci. U.S.A.">
        <title>Extensive sampling of basidiomycete genomes demonstrates inadequacy of the white-rot/brown-rot paradigm for wood decay fungi.</title>
        <authorList>
            <person name="Riley R."/>
            <person name="Salamov A.A."/>
            <person name="Brown D.W."/>
            <person name="Nagy L.G."/>
            <person name="Floudas D."/>
            <person name="Held B.W."/>
            <person name="Levasseur A."/>
            <person name="Lombard V."/>
            <person name="Morin E."/>
            <person name="Otillar R."/>
            <person name="Lindquist E.A."/>
            <person name="Sun H."/>
            <person name="LaButti K.M."/>
            <person name="Schmutz J."/>
            <person name="Jabbour D."/>
            <person name="Luo H."/>
            <person name="Baker S.E."/>
            <person name="Pisabarro A.G."/>
            <person name="Walton J.D."/>
            <person name="Blanchette R.A."/>
            <person name="Henrissat B."/>
            <person name="Martin F."/>
            <person name="Cullen D."/>
            <person name="Hibbett D.S."/>
            <person name="Grigoriev I.V."/>
        </authorList>
    </citation>
    <scope>NUCLEOTIDE SEQUENCE [LARGE SCALE GENOMIC DNA]</scope>
    <source>
        <strain evidence="14">FD-172 SS1</strain>
    </source>
</reference>
<evidence type="ECO:0000259" key="12">
    <source>
        <dbReference type="SMART" id="SM00382"/>
    </source>
</evidence>
<dbReference type="InterPro" id="IPR003960">
    <property type="entry name" value="ATPase_AAA_CS"/>
</dbReference>
<evidence type="ECO:0000256" key="8">
    <source>
        <dbReference type="ARBA" id="ARBA00034811"/>
    </source>
</evidence>
<evidence type="ECO:0000256" key="11">
    <source>
        <dbReference type="SAM" id="MobiDB-lite"/>
    </source>
</evidence>
<evidence type="ECO:0000256" key="5">
    <source>
        <dbReference type="ARBA" id="ARBA00022801"/>
    </source>
</evidence>
<feature type="compositionally biased region" description="Basic and acidic residues" evidence="11">
    <location>
        <begin position="1215"/>
        <end position="1224"/>
    </location>
</feature>
<sequence>MSTLFGKIQPLCVPVEYADTPEPVALLGQDVWNALKALHPLGEDSSLDRLAISITSPQSLQNWSEEDSEDLSSSTPHFMLWATAAPESTGFRVPRAWEARYPHIFPAPESPNHSATPSFTHLVTPVRPVALAELVVVALSASAYELSNSDSSQIETFFCEERDIVRQGSTYAFSVPTATNGTHEHHEDESTGEPSFTFQYKVIMAQPVLQGYVKRGYTQFFVAKGDWELPAAPGALEGTSNDAVTPDYSDDSFEIDEKFLASSVLGDLASGSIALTNEWQEGGGSLSPSPLGGAESADGNSRGLSSTTTFHARSLSYSEFPYAPLALEQDTEPLIFVRNGDLGKIGIFSGDWAVICSKSGTYSRLARVFANDGLARSQFSAAASPTFFYNAGVTSHFGTDTSPFTIRATPFGFRSPPVPTARAVTVARVASPLANDRTFQPLFLRGLKRYFEGKIRLLKKGDLVAVGIDEDSVHLVGEVPDASGEKDAPKDSLLDHEFPLASYRPTNVVFFKITNLEYDVVDTTDSHAPPDVYVAATMGELGCWIDPKVTKMVQAGVEHSRIPDVAAYMGLNNGCPALPLGSSYTLTSVGTPFAKLFDVVAASLLPSAASYDLQLSVILKGARGIGKRTIVRWVAQKLGIHVLEINCFDVVGESDTKTEGTLRARFEKAASCSPCILLLRHIDALATTSQTLETGREPAMTTVLPECIADLRQTWSLTGYPAIAIGTTSDAEHVPVSVLSAFKHEISFEVPGELERLDILKGLVSHYPLSPDVSLKSIATQTAALVPNDLADLVSRARVASMERAMKESSISGATELDLAHAGVPLTGADFTLALSKARESYSESIGAPNIPNVSWDDVGGLAKVKTDILDTIQLPLEHPELFADGLKQRSGILLYGPPGTGKTLLAKAVATSCSLNFFSIKGPELLNMYIGESEANVRRVFQKARDAKPCVIFFDELDSIAPKRGNHGDSGGVMDRIVSQLLAELDGMSDGKGGADVFVIGATNRPDLLDPALLRPGRFDRMLYLGVSDTHEAQLKILEALTRKFRLDPGLDLKHVADQCPFNYTGADFYALCSDAMLKAMSRKAQEIDAKIVELNKLPPPYAHPHPMTPQYYLAEIATSSETDVLVSLQDFQQALQELVPSVSQSEMEHYAAVQKRFANDTINSKDKGKGKGKDMEQTPTSLAGTNANHDFTAFGDEVTVAPLVPSANKGKGKAVDRYMPED</sequence>
<evidence type="ECO:0000313" key="13">
    <source>
        <dbReference type="EMBL" id="KDQ12329.1"/>
    </source>
</evidence>
<dbReference type="InterPro" id="IPR003593">
    <property type="entry name" value="AAA+_ATPase"/>
</dbReference>
<dbReference type="CDD" id="cd19527">
    <property type="entry name" value="RecA-like_PEX6_r2"/>
    <property type="match status" value="1"/>
</dbReference>
<dbReference type="FunFam" id="3.40.50.300:FF:000109">
    <property type="entry name" value="Peroxisomal biogenesis factor 6"/>
    <property type="match status" value="1"/>
</dbReference>
<dbReference type="GO" id="GO:0005524">
    <property type="term" value="F:ATP binding"/>
    <property type="evidence" value="ECO:0007669"/>
    <property type="project" value="UniProtKB-KW"/>
</dbReference>
<evidence type="ECO:0000256" key="9">
    <source>
        <dbReference type="ARBA" id="ARBA00034920"/>
    </source>
</evidence>
<protein>
    <recommendedName>
        <fullName evidence="8">Peroxisomal ATPase PEX6</fullName>
    </recommendedName>
    <alternativeName>
        <fullName evidence="9">Peroxin-6</fullName>
    </alternativeName>
</protein>
<comment type="catalytic activity">
    <reaction evidence="10">
        <text>ATP + H2O = ADP + phosphate + H(+)</text>
        <dbReference type="Rhea" id="RHEA:13065"/>
        <dbReference type="ChEBI" id="CHEBI:15377"/>
        <dbReference type="ChEBI" id="CHEBI:15378"/>
        <dbReference type="ChEBI" id="CHEBI:30616"/>
        <dbReference type="ChEBI" id="CHEBI:43474"/>
        <dbReference type="ChEBI" id="CHEBI:456216"/>
    </reaction>
    <physiologicalReaction direction="left-to-right" evidence="10">
        <dbReference type="Rhea" id="RHEA:13066"/>
    </physiologicalReaction>
</comment>
<feature type="domain" description="AAA+ ATPase" evidence="12">
    <location>
        <begin position="613"/>
        <end position="752"/>
    </location>
</feature>
<evidence type="ECO:0000256" key="10">
    <source>
        <dbReference type="ARBA" id="ARBA00048778"/>
    </source>
</evidence>
<dbReference type="InterPro" id="IPR027417">
    <property type="entry name" value="P-loop_NTPase"/>
</dbReference>
<dbReference type="Proteomes" id="UP000027195">
    <property type="component" value="Unassembled WGS sequence"/>
</dbReference>
<dbReference type="InterPro" id="IPR003959">
    <property type="entry name" value="ATPase_AAA_core"/>
</dbReference>
<comment type="similarity">
    <text evidence="2">Belongs to the AAA ATPase family.</text>
</comment>
<dbReference type="InParanoid" id="A0A067M9X2"/>
<dbReference type="SMART" id="SM00382">
    <property type="entry name" value="AAA"/>
    <property type="match status" value="2"/>
</dbReference>
<dbReference type="STRING" id="930990.A0A067M9X2"/>
<dbReference type="Pfam" id="PF23315">
    <property type="entry name" value="PEX6_4th"/>
    <property type="match status" value="1"/>
</dbReference>
<dbReference type="Gene3D" id="3.40.50.300">
    <property type="entry name" value="P-loop containing nucleotide triphosphate hydrolases"/>
    <property type="match status" value="2"/>
</dbReference>
<feature type="region of interest" description="Disordered" evidence="11">
    <location>
        <begin position="282"/>
        <end position="305"/>
    </location>
</feature>
<dbReference type="InterPro" id="IPR056995">
    <property type="entry name" value="PEX6_4th_dom"/>
</dbReference>
<dbReference type="InterPro" id="IPR047533">
    <property type="entry name" value="RecA-like_PEX6_r2"/>
</dbReference>
<keyword evidence="14" id="KW-1185">Reference proteome</keyword>
<dbReference type="AlphaFoldDB" id="A0A067M9X2"/>
<dbReference type="SUPFAM" id="SSF52540">
    <property type="entry name" value="P-loop containing nucleoside triphosphate hydrolases"/>
    <property type="match status" value="2"/>
</dbReference>
<evidence type="ECO:0000256" key="4">
    <source>
        <dbReference type="ARBA" id="ARBA00022741"/>
    </source>
</evidence>
<dbReference type="PANTHER" id="PTHR23077:SF9">
    <property type="entry name" value="PEROXISOMAL ATPASE PEX6"/>
    <property type="match status" value="1"/>
</dbReference>
<dbReference type="FunFam" id="1.10.8.60:FF:000039">
    <property type="entry name" value="peroxisome biogenesis factor 6"/>
    <property type="match status" value="1"/>
</dbReference>
<feature type="region of interest" description="Disordered" evidence="11">
    <location>
        <begin position="1163"/>
        <end position="1191"/>
    </location>
</feature>
<dbReference type="PANTHER" id="PTHR23077">
    <property type="entry name" value="AAA-FAMILY ATPASE"/>
    <property type="match status" value="1"/>
</dbReference>
<dbReference type="GO" id="GO:0005778">
    <property type="term" value="C:peroxisomal membrane"/>
    <property type="evidence" value="ECO:0007669"/>
    <property type="project" value="TreeGrafter"/>
</dbReference>
<dbReference type="Gene3D" id="1.10.8.60">
    <property type="match status" value="2"/>
</dbReference>
<dbReference type="Pfam" id="PF00004">
    <property type="entry name" value="AAA"/>
    <property type="match status" value="2"/>
</dbReference>
<dbReference type="InterPro" id="IPR050168">
    <property type="entry name" value="AAA_ATPase_domain"/>
</dbReference>
<dbReference type="EMBL" id="KL198051">
    <property type="protein sequence ID" value="KDQ12329.1"/>
    <property type="molecule type" value="Genomic_DNA"/>
</dbReference>
<evidence type="ECO:0000313" key="14">
    <source>
        <dbReference type="Proteomes" id="UP000027195"/>
    </source>
</evidence>
<comment type="subcellular location">
    <subcellularLocation>
        <location evidence="1">Membrane</location>
    </subcellularLocation>
</comment>
<proteinExistence type="inferred from homology"/>
<dbReference type="GO" id="GO:0016887">
    <property type="term" value="F:ATP hydrolysis activity"/>
    <property type="evidence" value="ECO:0007669"/>
    <property type="project" value="InterPro"/>
</dbReference>
<dbReference type="GO" id="GO:0016558">
    <property type="term" value="P:protein import into peroxisome matrix"/>
    <property type="evidence" value="ECO:0007669"/>
    <property type="project" value="TreeGrafter"/>
</dbReference>
<feature type="compositionally biased region" description="Polar residues" evidence="11">
    <location>
        <begin position="1179"/>
        <end position="1191"/>
    </location>
</feature>
<dbReference type="GO" id="GO:0005829">
    <property type="term" value="C:cytosol"/>
    <property type="evidence" value="ECO:0007669"/>
    <property type="project" value="TreeGrafter"/>
</dbReference>
<evidence type="ECO:0000256" key="2">
    <source>
        <dbReference type="ARBA" id="ARBA00006914"/>
    </source>
</evidence>
<feature type="domain" description="AAA+ ATPase" evidence="12">
    <location>
        <begin position="889"/>
        <end position="1030"/>
    </location>
</feature>
<dbReference type="PROSITE" id="PS00674">
    <property type="entry name" value="AAA"/>
    <property type="match status" value="1"/>
</dbReference>